<evidence type="ECO:0000256" key="1">
    <source>
        <dbReference type="ARBA" id="ARBA00004651"/>
    </source>
</evidence>
<keyword evidence="2" id="KW-0813">Transport</keyword>
<dbReference type="SUPFAM" id="SSF90123">
    <property type="entry name" value="ABC transporter transmembrane region"/>
    <property type="match status" value="1"/>
</dbReference>
<comment type="caution">
    <text evidence="12">The sequence shown here is derived from an EMBL/GenBank/DDBJ whole genome shotgun (WGS) entry which is preliminary data.</text>
</comment>
<proteinExistence type="predicted"/>
<evidence type="ECO:0000259" key="11">
    <source>
        <dbReference type="PROSITE" id="PS50929"/>
    </source>
</evidence>
<dbReference type="GO" id="GO:0005524">
    <property type="term" value="F:ATP binding"/>
    <property type="evidence" value="ECO:0007669"/>
    <property type="project" value="UniProtKB-KW"/>
</dbReference>
<dbReference type="InterPro" id="IPR003593">
    <property type="entry name" value="AAA+_ATPase"/>
</dbReference>
<dbReference type="AlphaFoldDB" id="A0AA43GQZ9"/>
<evidence type="ECO:0000313" key="12">
    <source>
        <dbReference type="EMBL" id="MDH6060128.1"/>
    </source>
</evidence>
<dbReference type="SUPFAM" id="SSF52540">
    <property type="entry name" value="P-loop containing nucleoside triphosphate hydrolases"/>
    <property type="match status" value="1"/>
</dbReference>
<dbReference type="InterPro" id="IPR039421">
    <property type="entry name" value="Type_1_exporter"/>
</dbReference>
<dbReference type="EMBL" id="JANQDH010000043">
    <property type="protein sequence ID" value="MDH6060128.1"/>
    <property type="molecule type" value="Genomic_DNA"/>
</dbReference>
<feature type="transmembrane region" description="Helical" evidence="9">
    <location>
        <begin position="74"/>
        <end position="91"/>
    </location>
</feature>
<dbReference type="SMART" id="SM00382">
    <property type="entry name" value="AAA"/>
    <property type="match status" value="1"/>
</dbReference>
<feature type="transmembrane region" description="Helical" evidence="9">
    <location>
        <begin position="263"/>
        <end position="281"/>
    </location>
</feature>
<dbReference type="PROSITE" id="PS50893">
    <property type="entry name" value="ABC_TRANSPORTER_2"/>
    <property type="match status" value="1"/>
</dbReference>
<feature type="transmembrane region" description="Helical" evidence="9">
    <location>
        <begin position="170"/>
        <end position="193"/>
    </location>
</feature>
<comment type="subcellular location">
    <subcellularLocation>
        <location evidence="1">Cell membrane</location>
        <topology evidence="1">Multi-pass membrane protein</topology>
    </subcellularLocation>
</comment>
<evidence type="ECO:0000256" key="5">
    <source>
        <dbReference type="ARBA" id="ARBA00022741"/>
    </source>
</evidence>
<evidence type="ECO:0000313" key="13">
    <source>
        <dbReference type="Proteomes" id="UP001159387"/>
    </source>
</evidence>
<dbReference type="GO" id="GO:0015421">
    <property type="term" value="F:ABC-type oligopeptide transporter activity"/>
    <property type="evidence" value="ECO:0007669"/>
    <property type="project" value="TreeGrafter"/>
</dbReference>
<dbReference type="InterPro" id="IPR027417">
    <property type="entry name" value="P-loop_NTPase"/>
</dbReference>
<dbReference type="Pfam" id="PF00005">
    <property type="entry name" value="ABC_tran"/>
    <property type="match status" value="1"/>
</dbReference>
<dbReference type="GO" id="GO:0005886">
    <property type="term" value="C:plasma membrane"/>
    <property type="evidence" value="ECO:0007669"/>
    <property type="project" value="UniProtKB-SubCell"/>
</dbReference>
<feature type="domain" description="ABC transmembrane type-1" evidence="11">
    <location>
        <begin position="35"/>
        <end position="322"/>
    </location>
</feature>
<keyword evidence="4 9" id="KW-0812">Transmembrane</keyword>
<dbReference type="PANTHER" id="PTHR43394">
    <property type="entry name" value="ATP-DEPENDENT PERMEASE MDL1, MITOCHONDRIAL"/>
    <property type="match status" value="1"/>
</dbReference>
<name>A0AA43GQZ9_9CYAN</name>
<protein>
    <submittedName>
        <fullName evidence="12">ABC transporter ATP-binding protein/permease</fullName>
    </submittedName>
</protein>
<keyword evidence="6 12" id="KW-0067">ATP-binding</keyword>
<keyword evidence="3" id="KW-1003">Cell membrane</keyword>
<dbReference type="InterPro" id="IPR036640">
    <property type="entry name" value="ABC1_TM_sf"/>
</dbReference>
<dbReference type="PROSITE" id="PS00211">
    <property type="entry name" value="ABC_TRANSPORTER_1"/>
    <property type="match status" value="1"/>
</dbReference>
<dbReference type="InterPro" id="IPR011527">
    <property type="entry name" value="ABC1_TM_dom"/>
</dbReference>
<keyword evidence="8 9" id="KW-0472">Membrane</keyword>
<accession>A0AA43GQZ9</accession>
<sequence>MISRLKKSFFQLCYIPQTISLVWSASRYWTLAWGVLLVIQGLLPVVTVYLTRWLVDSLVMVMGAGVSGQSWEKIVFPVALMGCVLLLTELLRSTSQWVRTAQSDLVQDYISALVHGQSVAIDLGCYESSEYHDHLNRARSNAGENSLSLLENTGNLLQNSLTLFSMAAILLPYGVWLPLVLIISALPSLYIVLKLNKQYHQWWQKTTIDRRWLEYYEILLTDSSIAAEMRLFNLGSYFHAAYQKLRCRLRRENLQLIRAQSNGRLAASVITLFISGAALAWMGRQVLLGLISLGDLALFYQSFNKGQTLMKSLLGNLGEVYKNSLFVKNLFEFLQLKYKIVDPPQPLPTPKKLRQGIRFCQVTFRYPGSDRPVLENFNLTIPAGKIVAIVGDNGAGKSTLIKLLCRFYDPEAGSVELEGTPLHKFSVEELRRLITVLFQFPVPYFVTAAQNIALGDLKVTPTIDDIQAAALYAGVHETIERLPQGYNSMLGKWFPGGSDLSGGEWQRLALARSFFRRSQIVILDEPTSAMDPWAEHDWLLRFRKLSSDRTAIVITHRFTLAMQADIIHVMRDGQIVESGSHDQLLALKGLYAQSWQAQTQANSNPPALSSTL</sequence>
<dbReference type="FunFam" id="3.40.50.300:FF:000221">
    <property type="entry name" value="Multidrug ABC transporter ATP-binding protein"/>
    <property type="match status" value="1"/>
</dbReference>
<evidence type="ECO:0000256" key="4">
    <source>
        <dbReference type="ARBA" id="ARBA00022692"/>
    </source>
</evidence>
<evidence type="ECO:0000256" key="3">
    <source>
        <dbReference type="ARBA" id="ARBA00022475"/>
    </source>
</evidence>
<keyword evidence="13" id="KW-1185">Reference proteome</keyword>
<dbReference type="InterPro" id="IPR003439">
    <property type="entry name" value="ABC_transporter-like_ATP-bd"/>
</dbReference>
<evidence type="ECO:0000259" key="10">
    <source>
        <dbReference type="PROSITE" id="PS50893"/>
    </source>
</evidence>
<dbReference type="Gene3D" id="3.40.50.300">
    <property type="entry name" value="P-loop containing nucleotide triphosphate hydrolases"/>
    <property type="match status" value="1"/>
</dbReference>
<evidence type="ECO:0000256" key="7">
    <source>
        <dbReference type="ARBA" id="ARBA00022989"/>
    </source>
</evidence>
<dbReference type="Proteomes" id="UP001159387">
    <property type="component" value="Unassembled WGS sequence"/>
</dbReference>
<feature type="transmembrane region" description="Helical" evidence="9">
    <location>
        <begin position="225"/>
        <end position="242"/>
    </location>
</feature>
<keyword evidence="7 9" id="KW-1133">Transmembrane helix</keyword>
<reference evidence="12 13" key="1">
    <citation type="journal article" date="2023" name="J. Phycol.">
        <title>Chrysosporum ovalisporum is synonymous with the true-branching cyanobacterium Umezakia natans (Nostocales/Aphanizomenonaceae).</title>
        <authorList>
            <person name="McGregor G.B."/>
            <person name="Sendall B.C."/>
            <person name="Niiyama Y."/>
            <person name="Tuji A."/>
            <person name="Willis A."/>
        </authorList>
    </citation>
    <scope>NUCLEOTIDE SEQUENCE [LARGE SCALE GENOMIC DNA]</scope>
    <source>
        <strain evidence="12 13">ANA360D</strain>
    </source>
</reference>
<gene>
    <name evidence="12" type="ORF">NWP17_06695</name>
</gene>
<dbReference type="PANTHER" id="PTHR43394:SF1">
    <property type="entry name" value="ATP-BINDING CASSETTE SUB-FAMILY B MEMBER 10, MITOCHONDRIAL"/>
    <property type="match status" value="1"/>
</dbReference>
<dbReference type="Gene3D" id="1.20.1560.10">
    <property type="entry name" value="ABC transporter type 1, transmembrane domain"/>
    <property type="match status" value="1"/>
</dbReference>
<evidence type="ECO:0000256" key="2">
    <source>
        <dbReference type="ARBA" id="ARBA00022448"/>
    </source>
</evidence>
<evidence type="ECO:0000256" key="9">
    <source>
        <dbReference type="SAM" id="Phobius"/>
    </source>
</evidence>
<feature type="transmembrane region" description="Helical" evidence="9">
    <location>
        <begin position="31"/>
        <end position="54"/>
    </location>
</feature>
<dbReference type="GO" id="GO:0016887">
    <property type="term" value="F:ATP hydrolysis activity"/>
    <property type="evidence" value="ECO:0007669"/>
    <property type="project" value="InterPro"/>
</dbReference>
<evidence type="ECO:0000256" key="8">
    <source>
        <dbReference type="ARBA" id="ARBA00023136"/>
    </source>
</evidence>
<feature type="domain" description="ABC transporter" evidence="10">
    <location>
        <begin position="357"/>
        <end position="597"/>
    </location>
</feature>
<dbReference type="PROSITE" id="PS50929">
    <property type="entry name" value="ABC_TM1F"/>
    <property type="match status" value="1"/>
</dbReference>
<evidence type="ECO:0000256" key="6">
    <source>
        <dbReference type="ARBA" id="ARBA00022840"/>
    </source>
</evidence>
<organism evidence="12 13">
    <name type="scientific">Chrysosporum bergii ANA360D</name>
    <dbReference type="NCBI Taxonomy" id="617107"/>
    <lineage>
        <taxon>Bacteria</taxon>
        <taxon>Bacillati</taxon>
        <taxon>Cyanobacteriota</taxon>
        <taxon>Cyanophyceae</taxon>
        <taxon>Nostocales</taxon>
        <taxon>Nodulariaceae</taxon>
        <taxon>Chrysosporum</taxon>
    </lineage>
</organism>
<dbReference type="InterPro" id="IPR017871">
    <property type="entry name" value="ABC_transporter-like_CS"/>
</dbReference>
<keyword evidence="5" id="KW-0547">Nucleotide-binding</keyword>